<dbReference type="EMBL" id="CACRYJ010000017">
    <property type="protein sequence ID" value="VZO36050.1"/>
    <property type="molecule type" value="Genomic_DNA"/>
</dbReference>
<dbReference type="Pfam" id="PF22725">
    <property type="entry name" value="GFO_IDH_MocA_C3"/>
    <property type="match status" value="1"/>
</dbReference>
<comment type="caution">
    <text evidence="4">The sequence shown here is derived from an EMBL/GenBank/DDBJ whole genome shotgun (WGS) entry which is preliminary data.</text>
</comment>
<gene>
    <name evidence="4" type="primary">yteT_4</name>
    <name evidence="4" type="ORF">HALOF300_01254</name>
</gene>
<dbReference type="InterPro" id="IPR051317">
    <property type="entry name" value="Gfo/Idh/MocA_oxidoreduct"/>
</dbReference>
<proteinExistence type="predicted"/>
<keyword evidence="4" id="KW-0560">Oxidoreductase</keyword>
<dbReference type="InterPro" id="IPR000683">
    <property type="entry name" value="Gfo/Idh/MocA-like_OxRdtase_N"/>
</dbReference>
<accession>A0A7M4DGK7</accession>
<evidence type="ECO:0000259" key="3">
    <source>
        <dbReference type="Pfam" id="PF22725"/>
    </source>
</evidence>
<dbReference type="Proteomes" id="UP000419743">
    <property type="component" value="Unassembled WGS sequence"/>
</dbReference>
<dbReference type="InterPro" id="IPR036291">
    <property type="entry name" value="NAD(P)-bd_dom_sf"/>
</dbReference>
<dbReference type="Gene3D" id="3.30.360.10">
    <property type="entry name" value="Dihydrodipicolinate Reductase, domain 2"/>
    <property type="match status" value="1"/>
</dbReference>
<dbReference type="PANTHER" id="PTHR43708">
    <property type="entry name" value="CONSERVED EXPRESSED OXIDOREDUCTASE (EUROFUNG)"/>
    <property type="match status" value="1"/>
</dbReference>
<reference evidence="4 5" key="1">
    <citation type="submission" date="2019-11" db="EMBL/GenBank/DDBJ databases">
        <authorList>
            <person name="Criscuolo A."/>
        </authorList>
    </citation>
    <scope>NUCLEOTIDE SEQUENCE [LARGE SCALE GENOMIC DNA]</scope>
    <source>
        <strain evidence="4">CIP111667</strain>
    </source>
</reference>
<evidence type="ECO:0000313" key="4">
    <source>
        <dbReference type="EMBL" id="VZO36050.1"/>
    </source>
</evidence>
<dbReference type="EC" id="1.-.-.-" evidence="4"/>
<feature type="domain" description="Gfo/Idh/MocA-like oxidoreductase N-terminal" evidence="2">
    <location>
        <begin position="19"/>
        <end position="140"/>
    </location>
</feature>
<evidence type="ECO:0000313" key="5">
    <source>
        <dbReference type="Proteomes" id="UP000419743"/>
    </source>
</evidence>
<evidence type="ECO:0000259" key="2">
    <source>
        <dbReference type="Pfam" id="PF01408"/>
    </source>
</evidence>
<dbReference type="Pfam" id="PF01408">
    <property type="entry name" value="GFO_IDH_MocA"/>
    <property type="match status" value="1"/>
</dbReference>
<organism evidence="4 5">
    <name type="scientific">Occultella aeris</name>
    <dbReference type="NCBI Taxonomy" id="2761496"/>
    <lineage>
        <taxon>Bacteria</taxon>
        <taxon>Bacillati</taxon>
        <taxon>Actinomycetota</taxon>
        <taxon>Actinomycetes</taxon>
        <taxon>Micrococcales</taxon>
        <taxon>Ruaniaceae</taxon>
        <taxon>Occultella</taxon>
    </lineage>
</organism>
<feature type="domain" description="GFO/IDH/MocA-like oxidoreductase" evidence="3">
    <location>
        <begin position="149"/>
        <end position="309"/>
    </location>
</feature>
<dbReference type="SUPFAM" id="SSF51735">
    <property type="entry name" value="NAD(P)-binding Rossmann-fold domains"/>
    <property type="match status" value="1"/>
</dbReference>
<dbReference type="RefSeq" id="WP_197522351.1">
    <property type="nucleotide sequence ID" value="NZ_CACRYJ010000017.1"/>
</dbReference>
<sequence length="407" mass="43708">MTAFPAASGSMDLLADDDLRIGLIGYGRRGRALGLIHRPRAGSVIAAVLDPSDTARAEAAGAFGATTTLCANLPQILDPALGLDAVIVASPDAIHEEQVVPALEAGLPVYLEKPIAITTASADRILRASERTGTPLYVGHNLRHMPFAATMKEVIDSGAIGEVKTIWCRHFVGRVGELYFTNWHADRRNVNSLLLEKGAHDLDLIHWLGGGLTARVQAFGGRVLYGDDMVGRPPQDSEPPWYLDPGDPEAVAAWPPATVRRLHQVVDVEDISLVNLELDNGVFATYQQCHFTPDYWRNYTVIGTEGRLENFGNGEPGSHVLVWDRRRMGWGGTADRRIEVPMRSGTHFGADRLILADFLRTLRGAPSDLGTATPLAARWAVAAADAATRSLRSDGGPVDVAAPVGGG</sequence>
<dbReference type="Gene3D" id="3.40.50.720">
    <property type="entry name" value="NAD(P)-binding Rossmann-like Domain"/>
    <property type="match status" value="1"/>
</dbReference>
<dbReference type="AlphaFoldDB" id="A0A7M4DGK7"/>
<keyword evidence="5" id="KW-1185">Reference proteome</keyword>
<dbReference type="GO" id="GO:0000166">
    <property type="term" value="F:nucleotide binding"/>
    <property type="evidence" value="ECO:0007669"/>
    <property type="project" value="InterPro"/>
</dbReference>
<dbReference type="GO" id="GO:0016491">
    <property type="term" value="F:oxidoreductase activity"/>
    <property type="evidence" value="ECO:0007669"/>
    <property type="project" value="UniProtKB-KW"/>
</dbReference>
<keyword evidence="1" id="KW-0520">NAD</keyword>
<dbReference type="InterPro" id="IPR055170">
    <property type="entry name" value="GFO_IDH_MocA-like_dom"/>
</dbReference>
<name>A0A7M4DGK7_9MICO</name>
<dbReference type="PANTHER" id="PTHR43708:SF8">
    <property type="entry name" value="OXIDOREDUCTASE"/>
    <property type="match status" value="1"/>
</dbReference>
<evidence type="ECO:0000256" key="1">
    <source>
        <dbReference type="ARBA" id="ARBA00023027"/>
    </source>
</evidence>
<protein>
    <submittedName>
        <fullName evidence="4">Oxidoreductase YteT</fullName>
        <ecNumber evidence="4">1.-.-.-</ecNumber>
    </submittedName>
</protein>
<dbReference type="SUPFAM" id="SSF55347">
    <property type="entry name" value="Glyceraldehyde-3-phosphate dehydrogenase-like, C-terminal domain"/>
    <property type="match status" value="1"/>
</dbReference>